<evidence type="ECO:0000313" key="5">
    <source>
        <dbReference type="EnsemblPlants" id="KEH15359"/>
    </source>
</evidence>
<dbReference type="SMR" id="A0A072TCX5"/>
<protein>
    <submittedName>
        <fullName evidence="4">Enoyl-CoA hydratase/isomerase</fullName>
    </submittedName>
</protein>
<dbReference type="Gene3D" id="3.90.226.10">
    <property type="entry name" value="2-enoyl-CoA Hydratase, Chain A, domain 1"/>
    <property type="match status" value="1"/>
</dbReference>
<dbReference type="Pfam" id="PF00378">
    <property type="entry name" value="ECH_1"/>
    <property type="match status" value="1"/>
</dbReference>
<dbReference type="InterPro" id="IPR029068">
    <property type="entry name" value="Glyas_Bleomycin-R_OHBP_Dase"/>
</dbReference>
<dbReference type="PRINTS" id="PR00081">
    <property type="entry name" value="GDHRDH"/>
</dbReference>
<dbReference type="EMBL" id="KL403999">
    <property type="protein sequence ID" value="KEH15359.1"/>
    <property type="molecule type" value="Genomic_DNA"/>
</dbReference>
<feature type="domain" description="VOC" evidence="3">
    <location>
        <begin position="376"/>
        <end position="512"/>
    </location>
</feature>
<name>A0A072TCX5_MEDTR</name>
<dbReference type="AlphaFoldDB" id="A0A072TCX5"/>
<dbReference type="PANTHER" id="PTHR43477">
    <property type="entry name" value="DIHYDROANTICAPSIN 7-DEHYDROGENASE"/>
    <property type="match status" value="1"/>
</dbReference>
<dbReference type="Pfam" id="PF00106">
    <property type="entry name" value="adh_short"/>
    <property type="match status" value="1"/>
</dbReference>
<dbReference type="SUPFAM" id="SSF54593">
    <property type="entry name" value="Glyoxalase/Bleomycin resistance protein/Dihydroxybiphenyl dioxygenase"/>
    <property type="match status" value="1"/>
</dbReference>
<evidence type="ECO:0000259" key="3">
    <source>
        <dbReference type="PROSITE" id="PS51819"/>
    </source>
</evidence>
<organism evidence="4 6">
    <name type="scientific">Medicago truncatula</name>
    <name type="common">Barrel medic</name>
    <name type="synonym">Medicago tribuloides</name>
    <dbReference type="NCBI Taxonomy" id="3880"/>
    <lineage>
        <taxon>Eukaryota</taxon>
        <taxon>Viridiplantae</taxon>
        <taxon>Streptophyta</taxon>
        <taxon>Embryophyta</taxon>
        <taxon>Tracheophyta</taxon>
        <taxon>Spermatophyta</taxon>
        <taxon>Magnoliopsida</taxon>
        <taxon>eudicotyledons</taxon>
        <taxon>Gunneridae</taxon>
        <taxon>Pentapetalae</taxon>
        <taxon>rosids</taxon>
        <taxon>fabids</taxon>
        <taxon>Fabales</taxon>
        <taxon>Fabaceae</taxon>
        <taxon>Papilionoideae</taxon>
        <taxon>50 kb inversion clade</taxon>
        <taxon>NPAAA clade</taxon>
        <taxon>Hologalegina</taxon>
        <taxon>IRL clade</taxon>
        <taxon>Trifolieae</taxon>
        <taxon>Medicago</taxon>
    </lineage>
</organism>
<accession>A0A072TCX5</accession>
<evidence type="ECO:0000256" key="1">
    <source>
        <dbReference type="ARBA" id="ARBA00006484"/>
    </source>
</evidence>
<dbReference type="Proteomes" id="UP000002051">
    <property type="component" value="Unassembled WGS sequence"/>
</dbReference>
<dbReference type="Pfam" id="PF00903">
    <property type="entry name" value="Glyoxalase"/>
    <property type="match status" value="1"/>
</dbReference>
<evidence type="ECO:0000313" key="4">
    <source>
        <dbReference type="EMBL" id="KEH15359.1"/>
    </source>
</evidence>
<dbReference type="InterPro" id="IPR051122">
    <property type="entry name" value="SDR_DHRS6-like"/>
</dbReference>
<dbReference type="EnsemblPlants" id="KEH15359">
    <property type="protein sequence ID" value="KEH15359"/>
    <property type="gene ID" value="MTR_1275s0010"/>
</dbReference>
<dbReference type="SUPFAM" id="SSF52096">
    <property type="entry name" value="ClpP/crotonase"/>
    <property type="match status" value="1"/>
</dbReference>
<sequence>MLLGSRTDIRIAGESAEFGFTEIRHGLGGPAAIISRLRDQIPYTSLMWLAFGQHINAHEAHRIGLVNELVPDDQVLDRAMEVARAIAEVPPLAIRAEKQSLLRTQHQPFKEAVQYGTALFSMIQMSADAREGVQAFVEKRRPNFRMDRRREPAGRWRAGRFNAGSFMSRVVVVTGAASGNGLAIASRFLDHGDRVVAVDVSTDGLGARFQKEWRPYEERVIALTKDVSCQTDIDASRASQDLSFRVRPSTRGEGARGIPCMPEQCEGVVVNIASIATLVANPGRTSYATSKGALLQRTRSIAADYAHAGIRCNALCPGLIETAMTQWRRGGSEQRNQVLAKIPQNEVGTVDDVASAVMFISDPQSRYFNGAALVIKADHAAYVVSSLKEALTFWVDGMGATLEGRFKAGGPMLANVTGAVGADVSIALIEIAGQRLELLEYQGVTPNPGATLRPYDAGAMHLALNVDDVHAALRHVAQYGYRAQGVPQKAPTGSTAMYVVGPDGATIEFRQPEVA</sequence>
<dbReference type="CDD" id="cd06558">
    <property type="entry name" value="crotonase-like"/>
    <property type="match status" value="1"/>
</dbReference>
<dbReference type="InterPro" id="IPR029045">
    <property type="entry name" value="ClpP/crotonase-like_dom_sf"/>
</dbReference>
<dbReference type="InterPro" id="IPR002347">
    <property type="entry name" value="SDR_fam"/>
</dbReference>
<dbReference type="Gene3D" id="3.40.50.720">
    <property type="entry name" value="NAD(P)-binding Rossmann-like Domain"/>
    <property type="match status" value="2"/>
</dbReference>
<reference evidence="4 6" key="1">
    <citation type="journal article" date="2011" name="Nature">
        <title>The Medicago genome provides insight into the evolution of rhizobial symbioses.</title>
        <authorList>
            <person name="Young N.D."/>
            <person name="Debelle F."/>
            <person name="Oldroyd G.E."/>
            <person name="Geurts R."/>
            <person name="Cannon S.B."/>
            <person name="Udvardi M.K."/>
            <person name="Benedito V.A."/>
            <person name="Mayer K.F."/>
            <person name="Gouzy J."/>
            <person name="Schoof H."/>
            <person name="Van de Peer Y."/>
            <person name="Proost S."/>
            <person name="Cook D.R."/>
            <person name="Meyers B.C."/>
            <person name="Spannagl M."/>
            <person name="Cheung F."/>
            <person name="De Mita S."/>
            <person name="Krishnakumar V."/>
            <person name="Gundlach H."/>
            <person name="Zhou S."/>
            <person name="Mudge J."/>
            <person name="Bharti A.K."/>
            <person name="Murray J.D."/>
            <person name="Naoumkina M.A."/>
            <person name="Rosen B."/>
            <person name="Silverstein K.A."/>
            <person name="Tang H."/>
            <person name="Rombauts S."/>
            <person name="Zhao P.X."/>
            <person name="Zhou P."/>
            <person name="Barbe V."/>
            <person name="Bardou P."/>
            <person name="Bechner M."/>
            <person name="Bellec A."/>
            <person name="Berger A."/>
            <person name="Berges H."/>
            <person name="Bidwell S."/>
            <person name="Bisseling T."/>
            <person name="Choisne N."/>
            <person name="Couloux A."/>
            <person name="Denny R."/>
            <person name="Deshpande S."/>
            <person name="Dai X."/>
            <person name="Doyle J.J."/>
            <person name="Dudez A.M."/>
            <person name="Farmer A.D."/>
            <person name="Fouteau S."/>
            <person name="Franken C."/>
            <person name="Gibelin C."/>
            <person name="Gish J."/>
            <person name="Goldstein S."/>
            <person name="Gonzalez A.J."/>
            <person name="Green P.J."/>
            <person name="Hallab A."/>
            <person name="Hartog M."/>
            <person name="Hua A."/>
            <person name="Humphray S.J."/>
            <person name="Jeong D.H."/>
            <person name="Jing Y."/>
            <person name="Jocker A."/>
            <person name="Kenton S.M."/>
            <person name="Kim D.J."/>
            <person name="Klee K."/>
            <person name="Lai H."/>
            <person name="Lang C."/>
            <person name="Lin S."/>
            <person name="Macmil S.L."/>
            <person name="Magdelenat G."/>
            <person name="Matthews L."/>
            <person name="McCorrison J."/>
            <person name="Monaghan E.L."/>
            <person name="Mun J.H."/>
            <person name="Najar F.Z."/>
            <person name="Nicholson C."/>
            <person name="Noirot C."/>
            <person name="O'Bleness M."/>
            <person name="Paule C.R."/>
            <person name="Poulain J."/>
            <person name="Prion F."/>
            <person name="Qin B."/>
            <person name="Qu C."/>
            <person name="Retzel E.F."/>
            <person name="Riddle C."/>
            <person name="Sallet E."/>
            <person name="Samain S."/>
            <person name="Samson N."/>
            <person name="Sanders I."/>
            <person name="Saurat O."/>
            <person name="Scarpelli C."/>
            <person name="Schiex T."/>
            <person name="Segurens B."/>
            <person name="Severin A.J."/>
            <person name="Sherrier D.J."/>
            <person name="Shi R."/>
            <person name="Sims S."/>
            <person name="Singer S.R."/>
            <person name="Sinharoy S."/>
            <person name="Sterck L."/>
            <person name="Viollet A."/>
            <person name="Wang B.B."/>
            <person name="Wang K."/>
            <person name="Wang M."/>
            <person name="Wang X."/>
            <person name="Warfsmann J."/>
            <person name="Weissenbach J."/>
            <person name="White D.D."/>
            <person name="White J.D."/>
            <person name="Wiley G.B."/>
            <person name="Wincker P."/>
            <person name="Xing Y."/>
            <person name="Yang L."/>
            <person name="Yao Z."/>
            <person name="Ying F."/>
            <person name="Zhai J."/>
            <person name="Zhou L."/>
            <person name="Zuber A."/>
            <person name="Denarie J."/>
            <person name="Dixon R.A."/>
            <person name="May G.D."/>
            <person name="Schwartz D.C."/>
            <person name="Rogers J."/>
            <person name="Quetier F."/>
            <person name="Town C.D."/>
            <person name="Roe B.A."/>
        </authorList>
    </citation>
    <scope>NUCLEOTIDE SEQUENCE [LARGE SCALE GENOMIC DNA]</scope>
    <source>
        <strain evidence="4">A17</strain>
        <strain evidence="5 6">cv. Jemalong A17</strain>
    </source>
</reference>
<gene>
    <name evidence="4" type="ORF">MTR_1275s0010</name>
</gene>
<dbReference type="InterPro" id="IPR037523">
    <property type="entry name" value="VOC_core"/>
</dbReference>
<dbReference type="STRING" id="3880.A0A072TCX5"/>
<dbReference type="HOGENOM" id="CLU_529349_0_0_1"/>
<evidence type="ECO:0000313" key="6">
    <source>
        <dbReference type="Proteomes" id="UP000002051"/>
    </source>
</evidence>
<dbReference type="PANTHER" id="PTHR43477:SF1">
    <property type="entry name" value="DIHYDROANTICAPSIN 7-DEHYDROGENASE"/>
    <property type="match status" value="1"/>
</dbReference>
<dbReference type="Pfam" id="PF13561">
    <property type="entry name" value="adh_short_C2"/>
    <property type="match status" value="1"/>
</dbReference>
<dbReference type="InterPro" id="IPR036291">
    <property type="entry name" value="NAD(P)-bd_dom_sf"/>
</dbReference>
<dbReference type="Gene3D" id="3.10.180.10">
    <property type="entry name" value="2,3-Dihydroxybiphenyl 1,2-Dioxygenase, domain 1"/>
    <property type="match status" value="1"/>
</dbReference>
<reference evidence="5" key="3">
    <citation type="submission" date="2015-06" db="UniProtKB">
        <authorList>
            <consortium name="EnsemblPlants"/>
        </authorList>
    </citation>
    <scope>IDENTIFICATION</scope>
    <source>
        <strain evidence="5">cv. Jemalong A17</strain>
    </source>
</reference>
<keyword evidence="6" id="KW-1185">Reference proteome</keyword>
<proteinExistence type="inferred from homology"/>
<dbReference type="InterPro" id="IPR004360">
    <property type="entry name" value="Glyas_Fos-R_dOase_dom"/>
</dbReference>
<dbReference type="SUPFAM" id="SSF51735">
    <property type="entry name" value="NAD(P)-binding Rossmann-fold domains"/>
    <property type="match status" value="1"/>
</dbReference>
<keyword evidence="2" id="KW-0560">Oxidoreductase</keyword>
<reference evidence="4 6" key="2">
    <citation type="journal article" date="2014" name="BMC Genomics">
        <title>An improved genome release (version Mt4.0) for the model legume Medicago truncatula.</title>
        <authorList>
            <person name="Tang H."/>
            <person name="Krishnakumar V."/>
            <person name="Bidwell S."/>
            <person name="Rosen B."/>
            <person name="Chan A."/>
            <person name="Zhou S."/>
            <person name="Gentzbittel L."/>
            <person name="Childs K.L."/>
            <person name="Yandell M."/>
            <person name="Gundlach H."/>
            <person name="Mayer K.F."/>
            <person name="Schwartz D.C."/>
            <person name="Town C.D."/>
        </authorList>
    </citation>
    <scope>GENOME REANNOTATION</scope>
    <source>
        <strain evidence="4">A17</strain>
        <strain evidence="5 6">cv. Jemalong A17</strain>
    </source>
</reference>
<dbReference type="PROSITE" id="PS51819">
    <property type="entry name" value="VOC"/>
    <property type="match status" value="1"/>
</dbReference>
<evidence type="ECO:0000256" key="2">
    <source>
        <dbReference type="ARBA" id="ARBA00023002"/>
    </source>
</evidence>
<dbReference type="InterPro" id="IPR001753">
    <property type="entry name" value="Enoyl-CoA_hydra/iso"/>
</dbReference>
<dbReference type="GO" id="GO:0016491">
    <property type="term" value="F:oxidoreductase activity"/>
    <property type="evidence" value="ECO:0000318"/>
    <property type="project" value="GO_Central"/>
</dbReference>
<comment type="similarity">
    <text evidence="1">Belongs to the short-chain dehydrogenases/reductases (SDR) family.</text>
</comment>